<organism evidence="1 2">
    <name type="scientific">Brevibacillus laterosporus</name>
    <name type="common">Bacillus laterosporus</name>
    <dbReference type="NCBI Taxonomy" id="1465"/>
    <lineage>
        <taxon>Bacteria</taxon>
        <taxon>Bacillati</taxon>
        <taxon>Bacillota</taxon>
        <taxon>Bacilli</taxon>
        <taxon>Bacillales</taxon>
        <taxon>Paenibacillaceae</taxon>
        <taxon>Brevibacillus</taxon>
    </lineage>
</organism>
<dbReference type="RefSeq" id="WP_258433037.1">
    <property type="nucleotide sequence ID" value="NZ_JANSGW010000005.1"/>
</dbReference>
<proteinExistence type="predicted"/>
<gene>
    <name evidence="1" type="ORF">O0554_05120</name>
</gene>
<sequence length="85" mass="9769">MFDEANGDLATRLKEWVQDMYPSDGEVLYFPVVSDFSNLQKQWGLLKSTLRWGTESPTTEEAPDIEVKDVRLSLSENGVFMFFSK</sequence>
<protein>
    <submittedName>
        <fullName evidence="1">Uncharacterized protein</fullName>
    </submittedName>
</protein>
<evidence type="ECO:0000313" key="2">
    <source>
        <dbReference type="Proteomes" id="UP001077662"/>
    </source>
</evidence>
<name>A0AAP3DDL2_BRELA</name>
<reference evidence="1" key="1">
    <citation type="submission" date="2022-09" db="EMBL/GenBank/DDBJ databases">
        <title>Genome analysis and characterization of larvicidal activity of Brevibacillus strains.</title>
        <authorList>
            <person name="Patrusheva E.V."/>
            <person name="Izotova A.O."/>
            <person name="Toshchakov S.V."/>
            <person name="Sineoky S.P."/>
        </authorList>
    </citation>
    <scope>NUCLEOTIDE SEQUENCE</scope>
    <source>
        <strain evidence="1">VKPM_B-13247</strain>
    </source>
</reference>
<evidence type="ECO:0000313" key="1">
    <source>
        <dbReference type="EMBL" id="MCZ0806303.1"/>
    </source>
</evidence>
<dbReference type="AlphaFoldDB" id="A0AAP3DDL2"/>
<comment type="caution">
    <text evidence="1">The sequence shown here is derived from an EMBL/GenBank/DDBJ whole genome shotgun (WGS) entry which is preliminary data.</text>
</comment>
<dbReference type="Proteomes" id="UP001077662">
    <property type="component" value="Unassembled WGS sequence"/>
</dbReference>
<dbReference type="EMBL" id="JAPTNE010000005">
    <property type="protein sequence ID" value="MCZ0806303.1"/>
    <property type="molecule type" value="Genomic_DNA"/>
</dbReference>
<accession>A0AAP3DDL2</accession>